<feature type="domain" description="O-GlcNAc transferase C-terminal" evidence="9">
    <location>
        <begin position="332"/>
        <end position="486"/>
    </location>
</feature>
<dbReference type="EC" id="2.4.1.255" evidence="3"/>
<sequence length="716" mass="76595">MTPAQTLSQAEQLERDARFEDAVLAYSGILARNPKNARALKALDSLRGRLREQREPSADTKAELEAALAAGRPFEAAESCGALLKTFRESHFLWDFLGRCHLAAGHLDNAATCLNKACGIDAKEAGTYAAMGRIHMARGQLDNALALYRKALALDADCLLALRSLAEALPLQGRSTEAAATLRRAVALAPDDAALHFTLAGLLHKLGAVAEAEDHYTRAASLHPGMTEAQFQLGLLLKAEGRYAEALPCFDKVLRVSPSDDRARTQRLHVLAELSDWRWVQEYEQYRRLLGLRGSGCDPSALMLMEDNPDLMRVRAQAYASELFPEAELQTAATAPQRKARLRVGYFFTALDAEAVLSQHAAILAAHDRRRFEVFAYSTGPGLAADAAAALRDSASCVRILDGTSLDSCAASVKADGLDIAVDLSGFSGGSRSGLFSARLAPLHIIWPGYPGTLGTAAYDYLVSDSTTCPPGSERYHNEHLLRLPDSCLAVPPAQAASSPERADCGLPDEGFVYCSFAAASQITPQEFGIWMRLLNSTPGSVLWLLDHGPHSVSNLRRAAAARGIDPDRLVFAPPAGRDERLARLPLAGLFLDTFAVNASSAAGEALAAGVPVLTLPGQQFAARTGASLLQAAGLPGLIADSAEAYEAKAAALAADPEACTALKRELRKQHQDAPLFSTARFARQIESAYDAAFDRFLQGLPLGHLTLADPDMPQG</sequence>
<feature type="repeat" description="TPR" evidence="8">
    <location>
        <begin position="227"/>
        <end position="260"/>
    </location>
</feature>
<dbReference type="PANTHER" id="PTHR44998">
    <property type="match status" value="1"/>
</dbReference>
<dbReference type="AlphaFoldDB" id="A0A9Q9HE68"/>
<dbReference type="EMBL" id="CP081070">
    <property type="protein sequence ID" value="UWQ53459.1"/>
    <property type="molecule type" value="Genomic_DNA"/>
</dbReference>
<keyword evidence="5" id="KW-0808">Transferase</keyword>
<dbReference type="PROSITE" id="PS50005">
    <property type="entry name" value="TPR"/>
    <property type="match status" value="2"/>
</dbReference>
<organism evidence="10 11">
    <name type="scientific">Leisingera caerulea</name>
    <name type="common">Phaeobacter caeruleus</name>
    <dbReference type="NCBI Taxonomy" id="506591"/>
    <lineage>
        <taxon>Bacteria</taxon>
        <taxon>Pseudomonadati</taxon>
        <taxon>Pseudomonadota</taxon>
        <taxon>Alphaproteobacteria</taxon>
        <taxon>Rhodobacterales</taxon>
        <taxon>Roseobacteraceae</taxon>
        <taxon>Leisingera</taxon>
    </lineage>
</organism>
<dbReference type="SMART" id="SM00028">
    <property type="entry name" value="TPR"/>
    <property type="match status" value="6"/>
</dbReference>
<accession>A0A9Q9HE68</accession>
<evidence type="ECO:0000256" key="1">
    <source>
        <dbReference type="ARBA" id="ARBA00004922"/>
    </source>
</evidence>
<dbReference type="Pfam" id="PF13432">
    <property type="entry name" value="TPR_16"/>
    <property type="match status" value="1"/>
</dbReference>
<feature type="domain" description="O-GlcNAc transferase C-terminal" evidence="9">
    <location>
        <begin position="501"/>
        <end position="685"/>
    </location>
</feature>
<dbReference type="Pfam" id="PF13844">
    <property type="entry name" value="Glyco_transf_41"/>
    <property type="match status" value="2"/>
</dbReference>
<name>A0A9Q9HE68_LEICA</name>
<keyword evidence="7 8" id="KW-0802">TPR repeat</keyword>
<evidence type="ECO:0000256" key="6">
    <source>
        <dbReference type="ARBA" id="ARBA00022737"/>
    </source>
</evidence>
<reference evidence="10" key="1">
    <citation type="submission" date="2021-08" db="EMBL/GenBank/DDBJ databases">
        <authorList>
            <person name="Nwanade C."/>
            <person name="Wang M."/>
            <person name="Masoudi A."/>
            <person name="Yu Z."/>
            <person name="Liu J."/>
        </authorList>
    </citation>
    <scope>NUCLEOTIDE SEQUENCE</scope>
    <source>
        <strain evidence="10">S122</strain>
    </source>
</reference>
<evidence type="ECO:0000313" key="10">
    <source>
        <dbReference type="EMBL" id="UWQ53459.1"/>
    </source>
</evidence>
<dbReference type="InterPro" id="IPR011990">
    <property type="entry name" value="TPR-like_helical_dom_sf"/>
</dbReference>
<protein>
    <recommendedName>
        <fullName evidence="3">protein O-GlcNAc transferase</fullName>
        <ecNumber evidence="3">2.4.1.255</ecNumber>
    </recommendedName>
</protein>
<dbReference type="SUPFAM" id="SSF53756">
    <property type="entry name" value="UDP-Glycosyltransferase/glycogen phosphorylase"/>
    <property type="match status" value="1"/>
</dbReference>
<dbReference type="InterPro" id="IPR013105">
    <property type="entry name" value="TPR_2"/>
</dbReference>
<comment type="similarity">
    <text evidence="2">Belongs to the glycosyltransferase 41 family. O-GlcNAc transferase subfamily.</text>
</comment>
<evidence type="ECO:0000259" key="9">
    <source>
        <dbReference type="Pfam" id="PF13844"/>
    </source>
</evidence>
<comment type="pathway">
    <text evidence="1">Protein modification; protein glycosylation.</text>
</comment>
<evidence type="ECO:0000256" key="5">
    <source>
        <dbReference type="ARBA" id="ARBA00022679"/>
    </source>
</evidence>
<evidence type="ECO:0000256" key="7">
    <source>
        <dbReference type="ARBA" id="ARBA00022803"/>
    </source>
</evidence>
<feature type="repeat" description="TPR" evidence="8">
    <location>
        <begin position="125"/>
        <end position="158"/>
    </location>
</feature>
<keyword evidence="4" id="KW-0328">Glycosyltransferase</keyword>
<dbReference type="PROSITE" id="PS50293">
    <property type="entry name" value="TPR_REGION"/>
    <property type="match status" value="1"/>
</dbReference>
<dbReference type="Pfam" id="PF07719">
    <property type="entry name" value="TPR_2"/>
    <property type="match status" value="1"/>
</dbReference>
<dbReference type="KEGG" id="lcae:K3721_15960"/>
<evidence type="ECO:0000256" key="8">
    <source>
        <dbReference type="PROSITE-ProRule" id="PRU00339"/>
    </source>
</evidence>
<gene>
    <name evidence="10" type="ORF">K3721_15960</name>
</gene>
<evidence type="ECO:0000313" key="11">
    <source>
        <dbReference type="Proteomes" id="UP001058713"/>
    </source>
</evidence>
<dbReference type="Gene3D" id="1.25.40.10">
    <property type="entry name" value="Tetratricopeptide repeat domain"/>
    <property type="match status" value="1"/>
</dbReference>
<keyword evidence="6" id="KW-0677">Repeat</keyword>
<dbReference type="InterPro" id="IPR029489">
    <property type="entry name" value="OGT/SEC/SPY_C"/>
</dbReference>
<evidence type="ECO:0000256" key="2">
    <source>
        <dbReference type="ARBA" id="ARBA00005386"/>
    </source>
</evidence>
<evidence type="ECO:0000256" key="4">
    <source>
        <dbReference type="ARBA" id="ARBA00022676"/>
    </source>
</evidence>
<dbReference type="SUPFAM" id="SSF48452">
    <property type="entry name" value="TPR-like"/>
    <property type="match status" value="1"/>
</dbReference>
<dbReference type="Gene3D" id="3.40.50.2000">
    <property type="entry name" value="Glycogen Phosphorylase B"/>
    <property type="match status" value="1"/>
</dbReference>
<dbReference type="RefSeq" id="WP_259971087.1">
    <property type="nucleotide sequence ID" value="NZ_CP081070.1"/>
</dbReference>
<dbReference type="PANTHER" id="PTHR44998:SF1">
    <property type="entry name" value="UDP-N-ACETYLGLUCOSAMINE--PEPTIDE N-ACETYLGLUCOSAMINYLTRANSFERASE 110 KDA SUBUNIT"/>
    <property type="match status" value="1"/>
</dbReference>
<dbReference type="Proteomes" id="UP001058713">
    <property type="component" value="Chromosome"/>
</dbReference>
<dbReference type="Gene3D" id="3.40.50.11380">
    <property type="match status" value="1"/>
</dbReference>
<proteinExistence type="inferred from homology"/>
<dbReference type="Pfam" id="PF13181">
    <property type="entry name" value="TPR_8"/>
    <property type="match status" value="1"/>
</dbReference>
<dbReference type="InterPro" id="IPR019734">
    <property type="entry name" value="TPR_rpt"/>
</dbReference>
<dbReference type="GO" id="GO:0097363">
    <property type="term" value="F:protein O-acetylglucosaminyltransferase activity"/>
    <property type="evidence" value="ECO:0007669"/>
    <property type="project" value="UniProtKB-EC"/>
</dbReference>
<evidence type="ECO:0000256" key="3">
    <source>
        <dbReference type="ARBA" id="ARBA00011970"/>
    </source>
</evidence>